<evidence type="ECO:0000313" key="2">
    <source>
        <dbReference type="Proteomes" id="UP000093044"/>
    </source>
</evidence>
<accession>A0A1B2I6I5</accession>
<dbReference type="Proteomes" id="UP000093044">
    <property type="component" value="Chromosome"/>
</dbReference>
<gene>
    <name evidence="1" type="ORF">BED41_11085</name>
</gene>
<proteinExistence type="predicted"/>
<dbReference type="GeneID" id="83058391"/>
<dbReference type="KEGG" id="cpor:BED41_11085"/>
<sequence>MMTRVKPANIAEAKKNFAAAMDEMSPAKIIKSRPLESAAAAAAAGALTAFSGRRLLTLIFPITELISLYGKMKNGGAR</sequence>
<protein>
    <submittedName>
        <fullName evidence="1">Uncharacterized protein</fullName>
    </submittedName>
</protein>
<dbReference type="OrthoDB" id="9918867at2"/>
<evidence type="ECO:0000313" key="1">
    <source>
        <dbReference type="EMBL" id="ANZ45566.1"/>
    </source>
</evidence>
<dbReference type="RefSeq" id="WP_066746115.1">
    <property type="nucleotide sequence ID" value="NZ_CP016757.1"/>
</dbReference>
<dbReference type="EMBL" id="CP016757">
    <property type="protein sequence ID" value="ANZ45566.1"/>
    <property type="molecule type" value="Genomic_DNA"/>
</dbReference>
<dbReference type="AlphaFoldDB" id="A0A1B2I6I5"/>
<reference evidence="1" key="1">
    <citation type="submission" date="2016-08" db="EMBL/GenBank/DDBJ databases">
        <title>Complete genome of Cloacibacillus porcorum.</title>
        <authorList>
            <person name="Looft T."/>
            <person name="Bayles D.O."/>
            <person name="Alt D.P."/>
        </authorList>
    </citation>
    <scope>NUCLEOTIDE SEQUENCE [LARGE SCALE GENOMIC DNA]</scope>
    <source>
        <strain evidence="1">CL-84</strain>
    </source>
</reference>
<dbReference type="STRING" id="1197717.BED41_11085"/>
<name>A0A1B2I6I5_9BACT</name>
<keyword evidence="2" id="KW-1185">Reference proteome</keyword>
<organism evidence="1 2">
    <name type="scientific">Cloacibacillus porcorum</name>
    <dbReference type="NCBI Taxonomy" id="1197717"/>
    <lineage>
        <taxon>Bacteria</taxon>
        <taxon>Thermotogati</taxon>
        <taxon>Synergistota</taxon>
        <taxon>Synergistia</taxon>
        <taxon>Synergistales</taxon>
        <taxon>Synergistaceae</taxon>
        <taxon>Cloacibacillus</taxon>
    </lineage>
</organism>